<keyword evidence="3" id="KW-1185">Reference proteome</keyword>
<protein>
    <submittedName>
        <fullName evidence="2">Antibiotic biosynthesis monooxygenase</fullName>
    </submittedName>
</protein>
<dbReference type="InterPro" id="IPR007138">
    <property type="entry name" value="ABM_dom"/>
</dbReference>
<keyword evidence="2" id="KW-0503">Monooxygenase</keyword>
<dbReference type="Gene3D" id="3.30.70.100">
    <property type="match status" value="1"/>
</dbReference>
<dbReference type="SUPFAM" id="SSF54909">
    <property type="entry name" value="Dimeric alpha+beta barrel"/>
    <property type="match status" value="1"/>
</dbReference>
<gene>
    <name evidence="2" type="ORF">OCV43_00505</name>
</gene>
<dbReference type="InterPro" id="IPR011008">
    <property type="entry name" value="Dimeric_a/b-barrel"/>
</dbReference>
<keyword evidence="2" id="KW-0560">Oxidoreductase</keyword>
<proteinExistence type="predicted"/>
<sequence>MSITVNLYYTGENGNALKFAREMESSGTADAIRREEGNLRYEYFIPMQDEKTVLLIDSWENQQALDVHHASPMMQTIAALRDKYDLHMRVERYVSDDETTQDDKFIRK</sequence>
<evidence type="ECO:0000313" key="3">
    <source>
        <dbReference type="Proteomes" id="UP001209666"/>
    </source>
</evidence>
<dbReference type="PROSITE" id="PS51725">
    <property type="entry name" value="ABM"/>
    <property type="match status" value="1"/>
</dbReference>
<dbReference type="Pfam" id="PF03992">
    <property type="entry name" value="ABM"/>
    <property type="match status" value="1"/>
</dbReference>
<feature type="domain" description="ABM" evidence="1">
    <location>
        <begin position="3"/>
        <end position="94"/>
    </location>
</feature>
<reference evidence="2 3" key="1">
    <citation type="journal article" date="2021" name="ISME Commun">
        <title>Automated analysis of genomic sequences facilitates high-throughput and comprehensive description of bacteria.</title>
        <authorList>
            <person name="Hitch T.C.A."/>
        </authorList>
    </citation>
    <scope>NUCLEOTIDE SEQUENCE [LARGE SCALE GENOMIC DNA]</scope>
    <source>
        <strain evidence="2 3">Sanger_19</strain>
    </source>
</reference>
<comment type="caution">
    <text evidence="2">The sequence shown here is derived from an EMBL/GenBank/DDBJ whole genome shotgun (WGS) entry which is preliminary data.</text>
</comment>
<evidence type="ECO:0000313" key="2">
    <source>
        <dbReference type="EMBL" id="MCU6715756.1"/>
    </source>
</evidence>
<accession>A0ABT2SA02</accession>
<organism evidence="2 3">
    <name type="scientific">Roseburia amylophila</name>
    <dbReference type="NCBI Taxonomy" id="2981794"/>
    <lineage>
        <taxon>Bacteria</taxon>
        <taxon>Bacillati</taxon>
        <taxon>Bacillota</taxon>
        <taxon>Clostridia</taxon>
        <taxon>Lachnospirales</taxon>
        <taxon>Lachnospiraceae</taxon>
        <taxon>Roseburia</taxon>
    </lineage>
</organism>
<name>A0ABT2SA02_9FIRM</name>
<dbReference type="Proteomes" id="UP001209666">
    <property type="component" value="Unassembled WGS sequence"/>
</dbReference>
<dbReference type="EMBL" id="JAOQKI010000001">
    <property type="protein sequence ID" value="MCU6715756.1"/>
    <property type="molecule type" value="Genomic_DNA"/>
</dbReference>
<dbReference type="RefSeq" id="WP_022243501.1">
    <property type="nucleotide sequence ID" value="NZ_JAOQKI010000001.1"/>
</dbReference>
<dbReference type="GO" id="GO:0004497">
    <property type="term" value="F:monooxygenase activity"/>
    <property type="evidence" value="ECO:0007669"/>
    <property type="project" value="UniProtKB-KW"/>
</dbReference>
<evidence type="ECO:0000259" key="1">
    <source>
        <dbReference type="PROSITE" id="PS51725"/>
    </source>
</evidence>